<proteinExistence type="predicted"/>
<keyword evidence="1 4" id="KW-0349">Heme</keyword>
<dbReference type="InterPro" id="IPR009056">
    <property type="entry name" value="Cyt_c-like_dom"/>
</dbReference>
<dbReference type="EMBL" id="QAOG01000008">
    <property type="protein sequence ID" value="PTQ58471.1"/>
    <property type="molecule type" value="Genomic_DNA"/>
</dbReference>
<gene>
    <name evidence="6" type="ORF">C8J26_3772</name>
</gene>
<name>A0A2T5GGL0_9SPHN</name>
<evidence type="ECO:0000256" key="2">
    <source>
        <dbReference type="ARBA" id="ARBA00022723"/>
    </source>
</evidence>
<dbReference type="PROSITE" id="PS51007">
    <property type="entry name" value="CYTC"/>
    <property type="match status" value="1"/>
</dbReference>
<dbReference type="Gene3D" id="1.10.760.10">
    <property type="entry name" value="Cytochrome c-like domain"/>
    <property type="match status" value="1"/>
</dbReference>
<evidence type="ECO:0000256" key="1">
    <source>
        <dbReference type="ARBA" id="ARBA00022617"/>
    </source>
</evidence>
<dbReference type="Proteomes" id="UP000244189">
    <property type="component" value="Unassembled WGS sequence"/>
</dbReference>
<evidence type="ECO:0000313" key="6">
    <source>
        <dbReference type="EMBL" id="PTQ58471.1"/>
    </source>
</evidence>
<dbReference type="GO" id="GO:0046872">
    <property type="term" value="F:metal ion binding"/>
    <property type="evidence" value="ECO:0007669"/>
    <property type="project" value="UniProtKB-KW"/>
</dbReference>
<sequence>MGQLAFAGSPRAAAATPTVASGQQTYQKWCSDCHTPPTGPGSIALQRKYNGNPSAILLQRTDLTAEYVKLAVRNGVSFMPSFRKTEITDAELAQLAGYLTAPHQARPAAKRP</sequence>
<accession>A0A2T5GGL0</accession>
<organism evidence="6 7">
    <name type="scientific">Sphingomonas aurantiaca</name>
    <dbReference type="NCBI Taxonomy" id="185949"/>
    <lineage>
        <taxon>Bacteria</taxon>
        <taxon>Pseudomonadati</taxon>
        <taxon>Pseudomonadota</taxon>
        <taxon>Alphaproteobacteria</taxon>
        <taxon>Sphingomonadales</taxon>
        <taxon>Sphingomonadaceae</taxon>
        <taxon>Sphingomonas</taxon>
    </lineage>
</organism>
<reference evidence="6 7" key="1">
    <citation type="submission" date="2018-04" db="EMBL/GenBank/DDBJ databases">
        <title>Genomic Encyclopedia of Type Strains, Phase III (KMG-III): the genomes of soil and plant-associated and newly described type strains.</title>
        <authorList>
            <person name="Whitman W."/>
        </authorList>
    </citation>
    <scope>NUCLEOTIDE SEQUENCE [LARGE SCALE GENOMIC DNA]</scope>
    <source>
        <strain evidence="6 7">MA101b</strain>
    </source>
</reference>
<evidence type="ECO:0000256" key="4">
    <source>
        <dbReference type="PROSITE-ProRule" id="PRU00433"/>
    </source>
</evidence>
<dbReference type="GO" id="GO:0020037">
    <property type="term" value="F:heme binding"/>
    <property type="evidence" value="ECO:0007669"/>
    <property type="project" value="InterPro"/>
</dbReference>
<evidence type="ECO:0000259" key="5">
    <source>
        <dbReference type="PROSITE" id="PS51007"/>
    </source>
</evidence>
<evidence type="ECO:0000313" key="7">
    <source>
        <dbReference type="Proteomes" id="UP000244189"/>
    </source>
</evidence>
<comment type="caution">
    <text evidence="6">The sequence shown here is derived from an EMBL/GenBank/DDBJ whole genome shotgun (WGS) entry which is preliminary data.</text>
</comment>
<dbReference type="InterPro" id="IPR036909">
    <property type="entry name" value="Cyt_c-like_dom_sf"/>
</dbReference>
<evidence type="ECO:0000256" key="3">
    <source>
        <dbReference type="ARBA" id="ARBA00023004"/>
    </source>
</evidence>
<protein>
    <submittedName>
        <fullName evidence="6">Cbb3-type cytochrome c oxidase subunit III</fullName>
    </submittedName>
</protein>
<feature type="domain" description="Cytochrome c" evidence="5">
    <location>
        <begin position="17"/>
        <end position="103"/>
    </location>
</feature>
<dbReference type="SUPFAM" id="SSF46626">
    <property type="entry name" value="Cytochrome c"/>
    <property type="match status" value="1"/>
</dbReference>
<dbReference type="Pfam" id="PF13442">
    <property type="entry name" value="Cytochrome_CBB3"/>
    <property type="match status" value="1"/>
</dbReference>
<keyword evidence="3 4" id="KW-0408">Iron</keyword>
<dbReference type="AlphaFoldDB" id="A0A2T5GGL0"/>
<keyword evidence="7" id="KW-1185">Reference proteome</keyword>
<dbReference type="GO" id="GO:0009055">
    <property type="term" value="F:electron transfer activity"/>
    <property type="evidence" value="ECO:0007669"/>
    <property type="project" value="InterPro"/>
</dbReference>
<keyword evidence="2 4" id="KW-0479">Metal-binding</keyword>